<organism evidence="1 2">
    <name type="scientific">Myroides odoratimimus CCUG 10230</name>
    <dbReference type="NCBI Taxonomy" id="883150"/>
    <lineage>
        <taxon>Bacteria</taxon>
        <taxon>Pseudomonadati</taxon>
        <taxon>Bacteroidota</taxon>
        <taxon>Flavobacteriia</taxon>
        <taxon>Flavobacteriales</taxon>
        <taxon>Flavobacteriaceae</taxon>
        <taxon>Myroides</taxon>
    </lineage>
</organism>
<dbReference type="EMBL" id="AGEC02000019">
    <property type="protein sequence ID" value="EHO10313.1"/>
    <property type="molecule type" value="Genomic_DNA"/>
</dbReference>
<protein>
    <submittedName>
        <fullName evidence="1">Uncharacterized protein</fullName>
    </submittedName>
</protein>
<comment type="caution">
    <text evidence="1">The sequence shown here is derived from an EMBL/GenBank/DDBJ whole genome shotgun (WGS) entry which is preliminary data.</text>
</comment>
<sequence>METLALRLVVKMKFFKENYTQFDCFLKKHKYFLLYLI</sequence>
<name>A0ABP2NC48_9FLAO</name>
<evidence type="ECO:0000313" key="1">
    <source>
        <dbReference type="EMBL" id="EHO10313.1"/>
    </source>
</evidence>
<evidence type="ECO:0000313" key="2">
    <source>
        <dbReference type="Proteomes" id="UP000005402"/>
    </source>
</evidence>
<accession>A0ABP2NC48</accession>
<dbReference type="Proteomes" id="UP000005402">
    <property type="component" value="Unassembled WGS sequence"/>
</dbReference>
<keyword evidence="2" id="KW-1185">Reference proteome</keyword>
<reference evidence="1" key="1">
    <citation type="submission" date="2012-07" db="EMBL/GenBank/DDBJ databases">
        <title>The Genome Sequence of Myroides odoratimimus CCUG 10230.</title>
        <authorList>
            <consortium name="The Broad Institute Genome Sequencing Platform"/>
            <person name="Earl A."/>
            <person name="Ward D."/>
            <person name="Feldgarden M."/>
            <person name="Gevers D."/>
            <person name="Huys G."/>
            <person name="Walker B."/>
            <person name="Young S.K."/>
            <person name="Zeng Q."/>
            <person name="Gargeya S."/>
            <person name="Fitzgerald M."/>
            <person name="Haas B."/>
            <person name="Abouelleil A."/>
            <person name="Alvarado L."/>
            <person name="Arachchi H.M."/>
            <person name="Berlin A.M."/>
            <person name="Chapman S.B."/>
            <person name="Goldberg J."/>
            <person name="Griggs A."/>
            <person name="Gujja S."/>
            <person name="Hansen M."/>
            <person name="Howarth C."/>
            <person name="Imamovic A."/>
            <person name="Larimer J."/>
            <person name="McCowen C."/>
            <person name="Montmayeur A."/>
            <person name="Murphy C."/>
            <person name="Neiman D."/>
            <person name="Pearson M."/>
            <person name="Priest M."/>
            <person name="Roberts A."/>
            <person name="Saif S."/>
            <person name="Shea T."/>
            <person name="Sisk P."/>
            <person name="Sykes S."/>
            <person name="Wortman J."/>
            <person name="Nusbaum C."/>
            <person name="Birren B."/>
        </authorList>
    </citation>
    <scope>NUCLEOTIDE SEQUENCE [LARGE SCALE GENOMIC DNA]</scope>
    <source>
        <strain evidence="1">CCUG 10230</strain>
    </source>
</reference>
<proteinExistence type="predicted"/>
<gene>
    <name evidence="1" type="ORF">HMPREF9712_01418</name>
</gene>